<dbReference type="EMBL" id="JH636049">
    <property type="protein sequence ID" value="EID54200.1"/>
    <property type="molecule type" value="Genomic_DNA"/>
</dbReference>
<gene>
    <name evidence="3" type="ORF">SacxiDRAFT_1963</name>
</gene>
<protein>
    <submittedName>
        <fullName evidence="3">Uncharacterized protein</fullName>
    </submittedName>
</protein>
<evidence type="ECO:0000256" key="2">
    <source>
        <dbReference type="SAM" id="Phobius"/>
    </source>
</evidence>
<dbReference type="AlphaFoldDB" id="I0V247"/>
<dbReference type="Proteomes" id="UP000004691">
    <property type="component" value="Unassembled WGS sequence"/>
</dbReference>
<name>I0V247_9PSEU</name>
<evidence type="ECO:0000313" key="4">
    <source>
        <dbReference type="Proteomes" id="UP000004691"/>
    </source>
</evidence>
<keyword evidence="2" id="KW-0812">Transmembrane</keyword>
<keyword evidence="4" id="KW-1185">Reference proteome</keyword>
<evidence type="ECO:0000313" key="3">
    <source>
        <dbReference type="EMBL" id="EID54200.1"/>
    </source>
</evidence>
<feature type="region of interest" description="Disordered" evidence="1">
    <location>
        <begin position="1"/>
        <end position="53"/>
    </location>
</feature>
<dbReference type="eggNOG" id="ENOG50341IB">
    <property type="taxonomic scope" value="Bacteria"/>
</dbReference>
<feature type="region of interest" description="Disordered" evidence="1">
    <location>
        <begin position="154"/>
        <end position="188"/>
    </location>
</feature>
<feature type="transmembrane region" description="Helical" evidence="2">
    <location>
        <begin position="95"/>
        <end position="116"/>
    </location>
</feature>
<evidence type="ECO:0000256" key="1">
    <source>
        <dbReference type="SAM" id="MobiDB-lite"/>
    </source>
</evidence>
<feature type="compositionally biased region" description="Basic and acidic residues" evidence="1">
    <location>
        <begin position="9"/>
        <end position="24"/>
    </location>
</feature>
<keyword evidence="2" id="KW-1133">Transmembrane helix</keyword>
<feature type="compositionally biased region" description="Basic and acidic residues" evidence="1">
    <location>
        <begin position="34"/>
        <end position="47"/>
    </location>
</feature>
<keyword evidence="2" id="KW-0472">Membrane</keyword>
<reference evidence="3 4" key="1">
    <citation type="submission" date="2012-01" db="EMBL/GenBank/DDBJ databases">
        <title>Improved High-Quality Draft sequence of Saccharomonospora xinjiangensis XJ-54.</title>
        <authorList>
            <consortium name="US DOE Joint Genome Institute"/>
            <person name="Lucas S."/>
            <person name="Han J."/>
            <person name="Lapidus A."/>
            <person name="Cheng J.-F."/>
            <person name="Goodwin L."/>
            <person name="Pitluck S."/>
            <person name="Peters L."/>
            <person name="Mikhailova N."/>
            <person name="Teshima H."/>
            <person name="Detter J.C."/>
            <person name="Han C."/>
            <person name="Tapia R."/>
            <person name="Land M."/>
            <person name="Hauser L."/>
            <person name="Kyrpides N."/>
            <person name="Ivanova N."/>
            <person name="Pagani I."/>
            <person name="Brambilla E.-M."/>
            <person name="Klenk H.-P."/>
            <person name="Woyke T."/>
        </authorList>
    </citation>
    <scope>NUCLEOTIDE SEQUENCE [LARGE SCALE GENOMIC DNA]</scope>
    <source>
        <strain evidence="3 4">XJ-54</strain>
    </source>
</reference>
<sequence length="325" mass="33428">MNTSGSKSEGGDPDDHGDRADLGDHASLGNSGDSGERDDMTTRHGSGDIDDLGGIDDIDARLQELFADSRLDVAPAPRAEELIVAGARRLRRRRAVLAGGGTTMAVVAVTAAAIVVSGSPPSDEPGEIRVAASPGSRPASVSVFETPQLDLPTYSAVMENPSPPRATTPPGRMETVPPGSLTSPSTPAHNGNVVIADAVLQPDGYRALKLGMPYGDAVATDMLMVSGETPPPPVCADYELVEGDAAVKAVTISRQYGVVGFAARNAVTPEGAGPGTPVDRLKTLYPNGKAEDGSYVVDNGHGLYEFSTTDGAVVAVTLRSHTSDC</sequence>
<organism evidence="3 4">
    <name type="scientific">Saccharomonospora xinjiangensis XJ-54</name>
    <dbReference type="NCBI Taxonomy" id="882086"/>
    <lineage>
        <taxon>Bacteria</taxon>
        <taxon>Bacillati</taxon>
        <taxon>Actinomycetota</taxon>
        <taxon>Actinomycetes</taxon>
        <taxon>Pseudonocardiales</taxon>
        <taxon>Pseudonocardiaceae</taxon>
        <taxon>Saccharomonospora</taxon>
    </lineage>
</organism>
<proteinExistence type="predicted"/>
<dbReference type="STRING" id="882086.SacxiDRAFT_1963"/>
<dbReference type="HOGENOM" id="CLU_087833_0_0_11"/>
<dbReference type="RefSeq" id="WP_006238350.1">
    <property type="nucleotide sequence ID" value="NZ_JH636049.1"/>
</dbReference>
<accession>I0V247</accession>